<dbReference type="RefSeq" id="WP_211290585.1">
    <property type="nucleotide sequence ID" value="NZ_CP022521.1"/>
</dbReference>
<keyword evidence="2" id="KW-1185">Reference proteome</keyword>
<proteinExistence type="predicted"/>
<protein>
    <submittedName>
        <fullName evidence="1">Uncharacterized protein</fullName>
    </submittedName>
</protein>
<name>A0A221W321_9PSEU</name>
<dbReference type="Proteomes" id="UP000204221">
    <property type="component" value="Chromosome"/>
</dbReference>
<dbReference type="KEGG" id="ahg:AHOG_12660"/>
<dbReference type="AlphaFoldDB" id="A0A221W321"/>
<accession>A0A221W321</accession>
<evidence type="ECO:0000313" key="2">
    <source>
        <dbReference type="Proteomes" id="UP000204221"/>
    </source>
</evidence>
<organism evidence="1 2">
    <name type="scientific">Actinoalloteichus hoggarensis</name>
    <dbReference type="NCBI Taxonomy" id="1470176"/>
    <lineage>
        <taxon>Bacteria</taxon>
        <taxon>Bacillati</taxon>
        <taxon>Actinomycetota</taxon>
        <taxon>Actinomycetes</taxon>
        <taxon>Pseudonocardiales</taxon>
        <taxon>Pseudonocardiaceae</taxon>
        <taxon>Actinoalloteichus</taxon>
    </lineage>
</organism>
<evidence type="ECO:0000313" key="1">
    <source>
        <dbReference type="EMBL" id="ASO20175.1"/>
    </source>
</evidence>
<reference evidence="1 2" key="1">
    <citation type="submission" date="2017-07" db="EMBL/GenBank/DDBJ databases">
        <title>Complete genome sequence of Actinoalloteichus hoggarensis DSM 45943, type strain of Actinoalloteichus hoggarensis.</title>
        <authorList>
            <person name="Ruckert C."/>
            <person name="Nouioui I."/>
            <person name="Willmese J."/>
            <person name="van Wezel G."/>
            <person name="Klenk H.-P."/>
            <person name="Kalinowski J."/>
            <person name="Zotchev S.B."/>
        </authorList>
    </citation>
    <scope>NUCLEOTIDE SEQUENCE [LARGE SCALE GENOMIC DNA]</scope>
    <source>
        <strain evidence="1 2">DSM 45943</strain>
    </source>
</reference>
<dbReference type="EMBL" id="CP022521">
    <property type="protein sequence ID" value="ASO20175.1"/>
    <property type="molecule type" value="Genomic_DNA"/>
</dbReference>
<sequence>MTALIGTSDYVVGAFRAAPAGAGLSNVFTSLPAYTAGEAVVPPANTDQLLALLIGTNVGAVVTPWASLATLLCLESCRANGLVVPLRRLVLTGLVLAGCATGASVAALVLTA</sequence>
<gene>
    <name evidence="1" type="ORF">AHOG_12660</name>
</gene>